<keyword evidence="2" id="KW-0489">Methyltransferase</keyword>
<reference evidence="2" key="2">
    <citation type="journal article" date="2023" name="BMC Genomics">
        <title>Pest status, molecular evolution, and epigenetic factors derived from the genome assembly of Frankliniella fusca, a thysanopteran phytovirus vector.</title>
        <authorList>
            <person name="Catto M.A."/>
            <person name="Labadie P.E."/>
            <person name="Jacobson A.L."/>
            <person name="Kennedy G.G."/>
            <person name="Srinivasan R."/>
            <person name="Hunt B.G."/>
        </authorList>
    </citation>
    <scope>NUCLEOTIDE SEQUENCE</scope>
    <source>
        <strain evidence="2">PL_HMW_Pooled</strain>
    </source>
</reference>
<comment type="caution">
    <text evidence="2">The sequence shown here is derived from an EMBL/GenBank/DDBJ whole genome shotgun (WGS) entry which is preliminary data.</text>
</comment>
<feature type="non-terminal residue" evidence="2">
    <location>
        <position position="1"/>
    </location>
</feature>
<sequence length="248" mass="28205">SSGQHSAEEVVRCIKEWDCAEDVVPQCSDTSTGNTGYNIGAGVCIEAGLGKSLPFFACRHYILELIPKGLFDKMVERSTSPDIGALCKDLQEKWANMDQSSCKPATQDPACLEFLRVHGECILSFALQTLEVNLIVLIVLLVGSNIFVIFFLKFSFRNHTRADYRQLAELIIIFMGENPYKPKEIRFSPPEAVSSARFMARIIYCLLIHMFSLTGAYCNFWEFQIDEKQLANIRHFNLFFVSTYMKPW</sequence>
<protein>
    <submittedName>
        <fullName evidence="2">Ribosomal RNA large subunit methyltransferase E</fullName>
    </submittedName>
</protein>
<organism evidence="2 3">
    <name type="scientific">Frankliniella fusca</name>
    <dbReference type="NCBI Taxonomy" id="407009"/>
    <lineage>
        <taxon>Eukaryota</taxon>
        <taxon>Metazoa</taxon>
        <taxon>Ecdysozoa</taxon>
        <taxon>Arthropoda</taxon>
        <taxon>Hexapoda</taxon>
        <taxon>Insecta</taxon>
        <taxon>Pterygota</taxon>
        <taxon>Neoptera</taxon>
        <taxon>Paraneoptera</taxon>
        <taxon>Thysanoptera</taxon>
        <taxon>Terebrantia</taxon>
        <taxon>Thripoidea</taxon>
        <taxon>Thripidae</taxon>
        <taxon>Frankliniella</taxon>
    </lineage>
</organism>
<keyword evidence="1" id="KW-0812">Transmembrane</keyword>
<dbReference type="GO" id="GO:0032259">
    <property type="term" value="P:methylation"/>
    <property type="evidence" value="ECO:0007669"/>
    <property type="project" value="UniProtKB-KW"/>
</dbReference>
<evidence type="ECO:0000313" key="2">
    <source>
        <dbReference type="EMBL" id="KAK3918956.1"/>
    </source>
</evidence>
<keyword evidence="3" id="KW-1185">Reference proteome</keyword>
<keyword evidence="1" id="KW-0472">Membrane</keyword>
<feature type="transmembrane region" description="Helical" evidence="1">
    <location>
        <begin position="132"/>
        <end position="152"/>
    </location>
</feature>
<proteinExistence type="predicted"/>
<dbReference type="EMBL" id="JAHWGI010000968">
    <property type="protein sequence ID" value="KAK3918956.1"/>
    <property type="molecule type" value="Genomic_DNA"/>
</dbReference>
<keyword evidence="2" id="KW-0808">Transferase</keyword>
<dbReference type="Proteomes" id="UP001219518">
    <property type="component" value="Unassembled WGS sequence"/>
</dbReference>
<feature type="transmembrane region" description="Helical" evidence="1">
    <location>
        <begin position="198"/>
        <end position="220"/>
    </location>
</feature>
<dbReference type="GO" id="GO:0008168">
    <property type="term" value="F:methyltransferase activity"/>
    <property type="evidence" value="ECO:0007669"/>
    <property type="project" value="UniProtKB-KW"/>
</dbReference>
<reference evidence="2" key="1">
    <citation type="submission" date="2021-07" db="EMBL/GenBank/DDBJ databases">
        <authorList>
            <person name="Catto M.A."/>
            <person name="Jacobson A."/>
            <person name="Kennedy G."/>
            <person name="Labadie P."/>
            <person name="Hunt B.G."/>
            <person name="Srinivasan R."/>
        </authorList>
    </citation>
    <scope>NUCLEOTIDE SEQUENCE</scope>
    <source>
        <strain evidence="2">PL_HMW_Pooled</strain>
        <tissue evidence="2">Head</tissue>
    </source>
</reference>
<name>A0AAE1HCT8_9NEOP</name>
<accession>A0AAE1HCT8</accession>
<evidence type="ECO:0000256" key="1">
    <source>
        <dbReference type="SAM" id="Phobius"/>
    </source>
</evidence>
<dbReference type="AlphaFoldDB" id="A0AAE1HCT8"/>
<gene>
    <name evidence="2" type="ORF">KUF71_001080</name>
</gene>
<keyword evidence="1" id="KW-1133">Transmembrane helix</keyword>
<evidence type="ECO:0000313" key="3">
    <source>
        <dbReference type="Proteomes" id="UP001219518"/>
    </source>
</evidence>